<evidence type="ECO:0000313" key="1">
    <source>
        <dbReference type="EMBL" id="GJT80545.1"/>
    </source>
</evidence>
<dbReference type="Proteomes" id="UP001151760">
    <property type="component" value="Unassembled WGS sequence"/>
</dbReference>
<evidence type="ECO:0000313" key="2">
    <source>
        <dbReference type="Proteomes" id="UP001151760"/>
    </source>
</evidence>
<comment type="caution">
    <text evidence="1">The sequence shown here is derived from an EMBL/GenBank/DDBJ whole genome shotgun (WGS) entry which is preliminary data.</text>
</comment>
<protein>
    <submittedName>
        <fullName evidence="1">Uncharacterized protein</fullName>
    </submittedName>
</protein>
<accession>A0ABQ5GYT1</accession>
<organism evidence="1 2">
    <name type="scientific">Tanacetum coccineum</name>
    <dbReference type="NCBI Taxonomy" id="301880"/>
    <lineage>
        <taxon>Eukaryota</taxon>
        <taxon>Viridiplantae</taxon>
        <taxon>Streptophyta</taxon>
        <taxon>Embryophyta</taxon>
        <taxon>Tracheophyta</taxon>
        <taxon>Spermatophyta</taxon>
        <taxon>Magnoliopsida</taxon>
        <taxon>eudicotyledons</taxon>
        <taxon>Gunneridae</taxon>
        <taxon>Pentapetalae</taxon>
        <taxon>asterids</taxon>
        <taxon>campanulids</taxon>
        <taxon>Asterales</taxon>
        <taxon>Asteraceae</taxon>
        <taxon>Asteroideae</taxon>
        <taxon>Anthemideae</taxon>
        <taxon>Anthemidinae</taxon>
        <taxon>Tanacetum</taxon>
    </lineage>
</organism>
<name>A0ABQ5GYT1_9ASTR</name>
<keyword evidence="2" id="KW-1185">Reference proteome</keyword>
<sequence length="70" mass="7949">MRAGSSRMGYNMKHALGRKGPILEDVEETIAREEVELGISPPNTELDEGEFEDLDIEHVDVEEFLEDLMD</sequence>
<gene>
    <name evidence="1" type="ORF">Tco_1054887</name>
</gene>
<proteinExistence type="predicted"/>
<reference evidence="1" key="2">
    <citation type="submission" date="2022-01" db="EMBL/GenBank/DDBJ databases">
        <authorList>
            <person name="Yamashiro T."/>
            <person name="Shiraishi A."/>
            <person name="Satake H."/>
            <person name="Nakayama K."/>
        </authorList>
    </citation>
    <scope>NUCLEOTIDE SEQUENCE</scope>
</reference>
<dbReference type="EMBL" id="BQNB010019002">
    <property type="protein sequence ID" value="GJT80545.1"/>
    <property type="molecule type" value="Genomic_DNA"/>
</dbReference>
<reference evidence="1" key="1">
    <citation type="journal article" date="2022" name="Int. J. Mol. Sci.">
        <title>Draft Genome of Tanacetum Coccineum: Genomic Comparison of Closely Related Tanacetum-Family Plants.</title>
        <authorList>
            <person name="Yamashiro T."/>
            <person name="Shiraishi A."/>
            <person name="Nakayama K."/>
            <person name="Satake H."/>
        </authorList>
    </citation>
    <scope>NUCLEOTIDE SEQUENCE</scope>
</reference>